<gene>
    <name evidence="1" type="primary">BnaA02g27120D</name>
    <name evidence="1" type="ORF">GSBRNA2T00069598001</name>
</gene>
<proteinExistence type="predicted"/>
<name>A0A078HUF1_BRANA</name>
<accession>A0A078HUF1</accession>
<evidence type="ECO:0000313" key="2">
    <source>
        <dbReference type="Proteomes" id="UP000028999"/>
    </source>
</evidence>
<dbReference type="Proteomes" id="UP000028999">
    <property type="component" value="Unassembled WGS sequence"/>
</dbReference>
<protein>
    <submittedName>
        <fullName evidence="1">BnaA02g27120D protein</fullName>
    </submittedName>
</protein>
<sequence length="50" mass="6004">MVFQSWRKNRSEDHDTWSESCCCNMRGEVHDTWSESCCCNMRRKDTALWG</sequence>
<dbReference type="PaxDb" id="3708-A0A078HUF1"/>
<organism evidence="1 2">
    <name type="scientific">Brassica napus</name>
    <name type="common">Rape</name>
    <dbReference type="NCBI Taxonomy" id="3708"/>
    <lineage>
        <taxon>Eukaryota</taxon>
        <taxon>Viridiplantae</taxon>
        <taxon>Streptophyta</taxon>
        <taxon>Embryophyta</taxon>
        <taxon>Tracheophyta</taxon>
        <taxon>Spermatophyta</taxon>
        <taxon>Magnoliopsida</taxon>
        <taxon>eudicotyledons</taxon>
        <taxon>Gunneridae</taxon>
        <taxon>Pentapetalae</taxon>
        <taxon>rosids</taxon>
        <taxon>malvids</taxon>
        <taxon>Brassicales</taxon>
        <taxon>Brassicaceae</taxon>
        <taxon>Brassiceae</taxon>
        <taxon>Brassica</taxon>
    </lineage>
</organism>
<evidence type="ECO:0000313" key="1">
    <source>
        <dbReference type="EMBL" id="CDY40398.1"/>
    </source>
</evidence>
<reference evidence="1 2" key="1">
    <citation type="journal article" date="2014" name="Science">
        <title>Plant genetics. Early allopolyploid evolution in the post-Neolithic Brassica napus oilseed genome.</title>
        <authorList>
            <person name="Chalhoub B."/>
            <person name="Denoeud F."/>
            <person name="Liu S."/>
            <person name="Parkin I.A."/>
            <person name="Tang H."/>
            <person name="Wang X."/>
            <person name="Chiquet J."/>
            <person name="Belcram H."/>
            <person name="Tong C."/>
            <person name="Samans B."/>
            <person name="Correa M."/>
            <person name="Da Silva C."/>
            <person name="Just J."/>
            <person name="Falentin C."/>
            <person name="Koh C.S."/>
            <person name="Le Clainche I."/>
            <person name="Bernard M."/>
            <person name="Bento P."/>
            <person name="Noel B."/>
            <person name="Labadie K."/>
            <person name="Alberti A."/>
            <person name="Charles M."/>
            <person name="Arnaud D."/>
            <person name="Guo H."/>
            <person name="Daviaud C."/>
            <person name="Alamery S."/>
            <person name="Jabbari K."/>
            <person name="Zhao M."/>
            <person name="Edger P.P."/>
            <person name="Chelaifa H."/>
            <person name="Tack D."/>
            <person name="Lassalle G."/>
            <person name="Mestiri I."/>
            <person name="Schnel N."/>
            <person name="Le Paslier M.C."/>
            <person name="Fan G."/>
            <person name="Renault V."/>
            <person name="Bayer P.E."/>
            <person name="Golicz A.A."/>
            <person name="Manoli S."/>
            <person name="Lee T.H."/>
            <person name="Thi V.H."/>
            <person name="Chalabi S."/>
            <person name="Hu Q."/>
            <person name="Fan C."/>
            <person name="Tollenaere R."/>
            <person name="Lu Y."/>
            <person name="Battail C."/>
            <person name="Shen J."/>
            <person name="Sidebottom C.H."/>
            <person name="Wang X."/>
            <person name="Canaguier A."/>
            <person name="Chauveau A."/>
            <person name="Berard A."/>
            <person name="Deniot G."/>
            <person name="Guan M."/>
            <person name="Liu Z."/>
            <person name="Sun F."/>
            <person name="Lim Y.P."/>
            <person name="Lyons E."/>
            <person name="Town C.D."/>
            <person name="Bancroft I."/>
            <person name="Wang X."/>
            <person name="Meng J."/>
            <person name="Ma J."/>
            <person name="Pires J.C."/>
            <person name="King G.J."/>
            <person name="Brunel D."/>
            <person name="Delourme R."/>
            <person name="Renard M."/>
            <person name="Aury J.M."/>
            <person name="Adams K.L."/>
            <person name="Batley J."/>
            <person name="Snowdon R.J."/>
            <person name="Tost J."/>
            <person name="Edwards D."/>
            <person name="Zhou Y."/>
            <person name="Hua W."/>
            <person name="Sharpe A.G."/>
            <person name="Paterson A.H."/>
            <person name="Guan C."/>
            <person name="Wincker P."/>
        </authorList>
    </citation>
    <scope>NUCLEOTIDE SEQUENCE [LARGE SCALE GENOMIC DNA]</scope>
    <source>
        <strain evidence="2">cv. Darmor-bzh</strain>
    </source>
</reference>
<dbReference type="Gramene" id="CDY40398">
    <property type="protein sequence ID" value="CDY40398"/>
    <property type="gene ID" value="GSBRNA2T00069598001"/>
</dbReference>
<dbReference type="AlphaFoldDB" id="A0A078HUF1"/>
<dbReference type="EMBL" id="LK032469">
    <property type="protein sequence ID" value="CDY40398.1"/>
    <property type="molecule type" value="Genomic_DNA"/>
</dbReference>
<keyword evidence="2" id="KW-1185">Reference proteome</keyword>